<name>A0A6H0XKK0_9PEZI</name>
<feature type="compositionally biased region" description="Polar residues" evidence="1">
    <location>
        <begin position="13"/>
        <end position="22"/>
    </location>
</feature>
<dbReference type="Proteomes" id="UP000503462">
    <property type="component" value="Chromosome 1"/>
</dbReference>
<proteinExistence type="predicted"/>
<keyword evidence="2" id="KW-1133">Transmembrane helix</keyword>
<dbReference type="Pfam" id="PF25130">
    <property type="entry name" value="DUF7820"/>
    <property type="match status" value="1"/>
</dbReference>
<sequence length="728" mass="79557">MDDRNREDEEPLTPTQRYSNVFSDEYEVLDVADGFRPNNDQDDDSTEPIHSAAAHYASNPRMTFSPDPFRRSSTRKSRSYDNPFSSAEDHPDTSLVRTPSTRSSNYAPGLAARALSSASAHHYAGTSSPRLGAAGPSHPYTMYPQGTILRTPSIASASTTRPGRQSLSSRGGPQHPYAMYTQGIADSEDDDDEETAANPVPVGFGLGQNYRRVRGPEGEEQDIIGEYGHAEQLPPYSRYPDDGPEKAPLLAIPEGIHSRAPVEGTDPGMPLMHQQMSRQSRQSMTDASQLQEQSAPLLSDSGSAHTPDESNDSLNVEKKWNEKNWKEKRKTKICCGIRFGWILIALACIGFIFAILVGSLVGYMAGTRSRKAASASDAERIAVSTYYTSLYDVSLIPAPSGPTPVSGVFALTLGPAQATQADCLATPSHRPAWDCNLGSTPAIVMNVGTPAASSATPTASPALNAYLAASADPRITYGAQYQFMRTDWAPLVPVMDNDDPNLGPAYLFQSTYDKVVVLANNTFSYSQNGKRDNAPSLPWTPLPDWMPRRKQLAMSGEQPWFCFFNSTFVEGLVYVQRPAVMSTTPAATQTRVTTTSATSMTSATSAASSAVITQKPTNVEAYWNQRIAESIYEDHRDVVTARDAQPSYQALSAYPLMVKLEERRPTNVTTQPYCQLYQILYDGGYNPVPNSQGQPIMFFLEQTDSHDAMKDKRDVAGSCHCQWMHGAP</sequence>
<dbReference type="OrthoDB" id="5384459at2759"/>
<dbReference type="PANTHER" id="PTHR42078">
    <property type="entry name" value="GLUCAN 1, 4-ALPHA-GLUCOSIDASE"/>
    <property type="match status" value="1"/>
</dbReference>
<feature type="compositionally biased region" description="Polar residues" evidence="1">
    <location>
        <begin position="285"/>
        <end position="304"/>
    </location>
</feature>
<evidence type="ECO:0000256" key="2">
    <source>
        <dbReference type="SAM" id="Phobius"/>
    </source>
</evidence>
<gene>
    <name evidence="4" type="ORF">AMS68_000678</name>
</gene>
<feature type="compositionally biased region" description="Polar residues" evidence="1">
    <location>
        <begin position="95"/>
        <end position="106"/>
    </location>
</feature>
<dbReference type="InterPro" id="IPR056722">
    <property type="entry name" value="DUF7820"/>
</dbReference>
<feature type="compositionally biased region" description="Low complexity" evidence="1">
    <location>
        <begin position="107"/>
        <end position="125"/>
    </location>
</feature>
<evidence type="ECO:0000313" key="5">
    <source>
        <dbReference type="Proteomes" id="UP000503462"/>
    </source>
</evidence>
<feature type="domain" description="DUF7820" evidence="3">
    <location>
        <begin position="388"/>
        <end position="713"/>
    </location>
</feature>
<feature type="compositionally biased region" description="Polar residues" evidence="1">
    <location>
        <begin position="148"/>
        <end position="171"/>
    </location>
</feature>
<protein>
    <recommendedName>
        <fullName evidence="3">DUF7820 domain-containing protein</fullName>
    </recommendedName>
</protein>
<evidence type="ECO:0000313" key="4">
    <source>
        <dbReference type="EMBL" id="QIW95160.1"/>
    </source>
</evidence>
<keyword evidence="2" id="KW-0812">Transmembrane</keyword>
<dbReference type="AlphaFoldDB" id="A0A6H0XKK0"/>
<feature type="transmembrane region" description="Helical" evidence="2">
    <location>
        <begin position="339"/>
        <end position="363"/>
    </location>
</feature>
<reference evidence="4 5" key="1">
    <citation type="journal article" date="2016" name="Sci. Rep.">
        <title>Peltaster fructicola genome reveals evolution from an invasive phytopathogen to an ectophytic parasite.</title>
        <authorList>
            <person name="Xu C."/>
            <person name="Chen H."/>
            <person name="Gleason M.L."/>
            <person name="Xu J.R."/>
            <person name="Liu H."/>
            <person name="Zhang R."/>
            <person name="Sun G."/>
        </authorList>
    </citation>
    <scope>NUCLEOTIDE SEQUENCE [LARGE SCALE GENOMIC DNA]</scope>
    <source>
        <strain evidence="4 5">LNHT1506</strain>
    </source>
</reference>
<accession>A0A6H0XKK0</accession>
<dbReference type="EMBL" id="CP051139">
    <property type="protein sequence ID" value="QIW95160.1"/>
    <property type="molecule type" value="Genomic_DNA"/>
</dbReference>
<feature type="region of interest" description="Disordered" evidence="1">
    <location>
        <begin position="1"/>
        <end position="176"/>
    </location>
</feature>
<feature type="region of interest" description="Disordered" evidence="1">
    <location>
        <begin position="258"/>
        <end position="317"/>
    </location>
</feature>
<dbReference type="PANTHER" id="PTHR42078:SF1">
    <property type="entry name" value="GLUCAN 1, 4-ALPHA-GLUCOSIDASE"/>
    <property type="match status" value="1"/>
</dbReference>
<feature type="compositionally biased region" description="Low complexity" evidence="1">
    <location>
        <begin position="274"/>
        <end position="284"/>
    </location>
</feature>
<keyword evidence="2" id="KW-0472">Membrane</keyword>
<evidence type="ECO:0000256" key="1">
    <source>
        <dbReference type="SAM" id="MobiDB-lite"/>
    </source>
</evidence>
<keyword evidence="5" id="KW-1185">Reference proteome</keyword>
<organism evidence="4 5">
    <name type="scientific">Peltaster fructicola</name>
    <dbReference type="NCBI Taxonomy" id="286661"/>
    <lineage>
        <taxon>Eukaryota</taxon>
        <taxon>Fungi</taxon>
        <taxon>Dikarya</taxon>
        <taxon>Ascomycota</taxon>
        <taxon>Pezizomycotina</taxon>
        <taxon>Dothideomycetes</taxon>
        <taxon>Dothideomycetes incertae sedis</taxon>
        <taxon>Peltaster</taxon>
    </lineage>
</organism>
<evidence type="ECO:0000259" key="3">
    <source>
        <dbReference type="Pfam" id="PF25130"/>
    </source>
</evidence>